<comment type="caution">
    <text evidence="2">The sequence shown here is derived from an EMBL/GenBank/DDBJ whole genome shotgun (WGS) entry which is preliminary data.</text>
</comment>
<dbReference type="Proteomes" id="UP000248975">
    <property type="component" value="Unassembled WGS sequence"/>
</dbReference>
<feature type="region of interest" description="Disordered" evidence="1">
    <location>
        <begin position="1"/>
        <end position="20"/>
    </location>
</feature>
<sequence>MGSGRAVLKDRDVKDGGDAEGVWKRDEVQSPCVKLCVVHPEERLCVGCYRTIEEIAGWSRLTEAERIAIMTDLPSRAPRLRKRRGGRSGRLDH</sequence>
<protein>
    <submittedName>
        <fullName evidence="2">DUF1289 domain-containing protein</fullName>
    </submittedName>
</protein>
<feature type="compositionally biased region" description="Basic and acidic residues" evidence="1">
    <location>
        <begin position="7"/>
        <end position="20"/>
    </location>
</feature>
<dbReference type="InterPro" id="IPR010710">
    <property type="entry name" value="DUF1289"/>
</dbReference>
<proteinExistence type="predicted"/>
<evidence type="ECO:0000256" key="1">
    <source>
        <dbReference type="SAM" id="MobiDB-lite"/>
    </source>
</evidence>
<accession>A0A2W5UPU9</accession>
<dbReference type="AlphaFoldDB" id="A0A2W5UPU9"/>
<reference evidence="2 3" key="1">
    <citation type="submission" date="2017-08" db="EMBL/GenBank/DDBJ databases">
        <title>Infants hospitalized years apart are colonized by the same room-sourced microbial strains.</title>
        <authorList>
            <person name="Brooks B."/>
            <person name="Olm M.R."/>
            <person name="Firek B.A."/>
            <person name="Baker R."/>
            <person name="Thomas B.C."/>
            <person name="Morowitz M.J."/>
            <person name="Banfield J.F."/>
        </authorList>
    </citation>
    <scope>NUCLEOTIDE SEQUENCE [LARGE SCALE GENOMIC DNA]</scope>
    <source>
        <strain evidence="2">S2_003_000_R2_11</strain>
    </source>
</reference>
<dbReference type="EMBL" id="QFQS01000001">
    <property type="protein sequence ID" value="PZQ99810.1"/>
    <property type="molecule type" value="Genomic_DNA"/>
</dbReference>
<dbReference type="PANTHER" id="PTHR35175">
    <property type="entry name" value="DUF1289 DOMAIN-CONTAINING PROTEIN"/>
    <property type="match status" value="1"/>
</dbReference>
<name>A0A2W5UPU9_CERSP</name>
<dbReference type="Pfam" id="PF06945">
    <property type="entry name" value="DUF1289"/>
    <property type="match status" value="1"/>
</dbReference>
<organism evidence="2 3">
    <name type="scientific">Cereibacter sphaeroides</name>
    <name type="common">Rhodobacter sphaeroides</name>
    <dbReference type="NCBI Taxonomy" id="1063"/>
    <lineage>
        <taxon>Bacteria</taxon>
        <taxon>Pseudomonadati</taxon>
        <taxon>Pseudomonadota</taxon>
        <taxon>Alphaproteobacteria</taxon>
        <taxon>Rhodobacterales</taxon>
        <taxon>Paracoccaceae</taxon>
        <taxon>Cereibacter</taxon>
    </lineage>
</organism>
<evidence type="ECO:0000313" key="3">
    <source>
        <dbReference type="Proteomes" id="UP000248975"/>
    </source>
</evidence>
<evidence type="ECO:0000313" key="2">
    <source>
        <dbReference type="EMBL" id="PZQ99810.1"/>
    </source>
</evidence>
<gene>
    <name evidence="2" type="ORF">DI533_03970</name>
</gene>
<dbReference type="PANTHER" id="PTHR35175:SF2">
    <property type="entry name" value="DUF1289 DOMAIN-CONTAINING PROTEIN"/>
    <property type="match status" value="1"/>
</dbReference>